<sequence>MHGAQYPQLSQQHFCPQIPESSMLPKLISFTHTVMYCNAMVDVLQVNRKS</sequence>
<organism evidence="1 2">
    <name type="scientific">Plasmopara halstedii</name>
    <name type="common">Downy mildew of sunflower</name>
    <dbReference type="NCBI Taxonomy" id="4781"/>
    <lineage>
        <taxon>Eukaryota</taxon>
        <taxon>Sar</taxon>
        <taxon>Stramenopiles</taxon>
        <taxon>Oomycota</taxon>
        <taxon>Peronosporomycetes</taxon>
        <taxon>Peronosporales</taxon>
        <taxon>Peronosporaceae</taxon>
        <taxon>Plasmopara</taxon>
    </lineage>
</organism>
<evidence type="ECO:0000313" key="1">
    <source>
        <dbReference type="EMBL" id="CEG44402.1"/>
    </source>
</evidence>
<name>A0A0P1ASW5_PLAHL</name>
<proteinExistence type="predicted"/>
<protein>
    <submittedName>
        <fullName evidence="1">Uncharacterized protein</fullName>
    </submittedName>
</protein>
<evidence type="ECO:0000313" key="2">
    <source>
        <dbReference type="Proteomes" id="UP000054928"/>
    </source>
</evidence>
<dbReference type="RefSeq" id="XP_024580771.1">
    <property type="nucleotide sequence ID" value="XM_024730500.1"/>
</dbReference>
<dbReference type="AlphaFoldDB" id="A0A0P1ASW5"/>
<keyword evidence="2" id="KW-1185">Reference proteome</keyword>
<dbReference type="EMBL" id="CCYD01001204">
    <property type="protein sequence ID" value="CEG44402.1"/>
    <property type="molecule type" value="Genomic_DNA"/>
</dbReference>
<accession>A0A0P1ASW5</accession>
<dbReference type="Proteomes" id="UP000054928">
    <property type="component" value="Unassembled WGS sequence"/>
</dbReference>
<reference evidence="2" key="1">
    <citation type="submission" date="2014-09" db="EMBL/GenBank/DDBJ databases">
        <authorList>
            <person name="Sharma Rahul"/>
            <person name="Thines Marco"/>
        </authorList>
    </citation>
    <scope>NUCLEOTIDE SEQUENCE [LARGE SCALE GENOMIC DNA]</scope>
</reference>
<dbReference type="GeneID" id="36395825"/>